<proteinExistence type="predicted"/>
<feature type="transmembrane region" description="Helical" evidence="6">
    <location>
        <begin position="113"/>
        <end position="138"/>
    </location>
</feature>
<dbReference type="EMBL" id="CP032624">
    <property type="protein sequence ID" value="AYG03683.1"/>
    <property type="molecule type" value="Genomic_DNA"/>
</dbReference>
<dbReference type="PANTHER" id="PTHR30086">
    <property type="entry name" value="ARGININE EXPORTER PROTEIN ARGO"/>
    <property type="match status" value="1"/>
</dbReference>
<evidence type="ECO:0000256" key="1">
    <source>
        <dbReference type="ARBA" id="ARBA00004651"/>
    </source>
</evidence>
<dbReference type="PANTHER" id="PTHR30086:SF20">
    <property type="entry name" value="ARGININE EXPORTER PROTEIN ARGO-RELATED"/>
    <property type="match status" value="1"/>
</dbReference>
<keyword evidence="5 6" id="KW-0472">Membrane</keyword>
<accession>A0A387BIP2</accession>
<comment type="subcellular location">
    <subcellularLocation>
        <location evidence="1">Cell membrane</location>
        <topology evidence="1">Multi-pass membrane protein</topology>
    </subcellularLocation>
</comment>
<keyword evidence="3 6" id="KW-0812">Transmembrane</keyword>
<feature type="transmembrane region" description="Helical" evidence="6">
    <location>
        <begin position="186"/>
        <end position="207"/>
    </location>
</feature>
<evidence type="ECO:0000313" key="7">
    <source>
        <dbReference type="EMBL" id="AYG03683.1"/>
    </source>
</evidence>
<dbReference type="RefSeq" id="WP_120789216.1">
    <property type="nucleotide sequence ID" value="NZ_CP032624.1"/>
</dbReference>
<gene>
    <name evidence="7" type="ORF">D7I44_09145</name>
</gene>
<sequence>MPSPTTLLTFAAAAFVLIVIPGPSVLFTLGRSIALGRAAGITSVAGNTLGSLGLVAAVALGVGALVAASDVAFTIVKFAGAAYLVYLGVRTILQRKAKAAVATDASPAPLRRIFGQAVIVGFTNPKTLAFFVAVLPQFASPDAGPVPLQLGILGLLFGLIAFCSDSVWALIAGSARDWFARSPRRIETLSATGGAMMIALGGVLAFARRAT</sequence>
<dbReference type="KEGG" id="gry:D7I44_09145"/>
<keyword evidence="2" id="KW-1003">Cell membrane</keyword>
<evidence type="ECO:0000256" key="2">
    <source>
        <dbReference type="ARBA" id="ARBA00022475"/>
    </source>
</evidence>
<dbReference type="GO" id="GO:0015171">
    <property type="term" value="F:amino acid transmembrane transporter activity"/>
    <property type="evidence" value="ECO:0007669"/>
    <property type="project" value="TreeGrafter"/>
</dbReference>
<feature type="transmembrane region" description="Helical" evidence="6">
    <location>
        <begin position="150"/>
        <end position="174"/>
    </location>
</feature>
<keyword evidence="4 6" id="KW-1133">Transmembrane helix</keyword>
<evidence type="ECO:0000256" key="6">
    <source>
        <dbReference type="SAM" id="Phobius"/>
    </source>
</evidence>
<feature type="transmembrane region" description="Helical" evidence="6">
    <location>
        <begin position="41"/>
        <end position="65"/>
    </location>
</feature>
<protein>
    <submittedName>
        <fullName evidence="7">LysE family translocator</fullName>
    </submittedName>
</protein>
<evidence type="ECO:0000256" key="4">
    <source>
        <dbReference type="ARBA" id="ARBA00022989"/>
    </source>
</evidence>
<dbReference type="InterPro" id="IPR001123">
    <property type="entry name" value="LeuE-type"/>
</dbReference>
<evidence type="ECO:0000256" key="5">
    <source>
        <dbReference type="ARBA" id="ARBA00023136"/>
    </source>
</evidence>
<name>A0A387BIP2_9MICO</name>
<dbReference type="Pfam" id="PF01810">
    <property type="entry name" value="LysE"/>
    <property type="match status" value="1"/>
</dbReference>
<dbReference type="OrthoDB" id="3175972at2"/>
<dbReference type="GO" id="GO:0005886">
    <property type="term" value="C:plasma membrane"/>
    <property type="evidence" value="ECO:0007669"/>
    <property type="project" value="UniProtKB-SubCell"/>
</dbReference>
<feature type="transmembrane region" description="Helical" evidence="6">
    <location>
        <begin position="6"/>
        <end position="29"/>
    </location>
</feature>
<dbReference type="Proteomes" id="UP000275069">
    <property type="component" value="Chromosome"/>
</dbReference>
<dbReference type="PIRSF" id="PIRSF006324">
    <property type="entry name" value="LeuE"/>
    <property type="match status" value="1"/>
</dbReference>
<evidence type="ECO:0000256" key="3">
    <source>
        <dbReference type="ARBA" id="ARBA00022692"/>
    </source>
</evidence>
<evidence type="ECO:0000313" key="8">
    <source>
        <dbReference type="Proteomes" id="UP000275069"/>
    </source>
</evidence>
<dbReference type="AlphaFoldDB" id="A0A387BIP2"/>
<feature type="transmembrane region" description="Helical" evidence="6">
    <location>
        <begin position="71"/>
        <end position="93"/>
    </location>
</feature>
<reference evidence="7 8" key="1">
    <citation type="submission" date="2018-09" db="EMBL/GenBank/DDBJ databases">
        <title>Genome sequencing of strain 2DFW10M-5.</title>
        <authorList>
            <person name="Heo J."/>
            <person name="Kim S.-J."/>
            <person name="Kwon S.-W."/>
        </authorList>
    </citation>
    <scope>NUCLEOTIDE SEQUENCE [LARGE SCALE GENOMIC DNA]</scope>
    <source>
        <strain evidence="7 8">2DFW10M-5</strain>
    </source>
</reference>
<organism evidence="7 8">
    <name type="scientific">Gryllotalpicola protaetiae</name>
    <dbReference type="NCBI Taxonomy" id="2419771"/>
    <lineage>
        <taxon>Bacteria</taxon>
        <taxon>Bacillati</taxon>
        <taxon>Actinomycetota</taxon>
        <taxon>Actinomycetes</taxon>
        <taxon>Micrococcales</taxon>
        <taxon>Microbacteriaceae</taxon>
        <taxon>Gryllotalpicola</taxon>
    </lineage>
</organism>
<keyword evidence="8" id="KW-1185">Reference proteome</keyword>